<protein>
    <recommendedName>
        <fullName evidence="4">Lipoprotein</fullName>
    </recommendedName>
</protein>
<evidence type="ECO:0000313" key="3">
    <source>
        <dbReference type="Proteomes" id="UP001248819"/>
    </source>
</evidence>
<organism evidence="2 3">
    <name type="scientific">Autumnicola edwardsiae</name>
    <dbReference type="NCBI Taxonomy" id="3075594"/>
    <lineage>
        <taxon>Bacteria</taxon>
        <taxon>Pseudomonadati</taxon>
        <taxon>Bacteroidota</taxon>
        <taxon>Flavobacteriia</taxon>
        <taxon>Flavobacteriales</taxon>
        <taxon>Flavobacteriaceae</taxon>
        <taxon>Autumnicola</taxon>
    </lineage>
</organism>
<evidence type="ECO:0000313" key="2">
    <source>
        <dbReference type="EMBL" id="MDT0648731.1"/>
    </source>
</evidence>
<name>A0ABU3CQZ4_9FLAO</name>
<reference evidence="2 3" key="1">
    <citation type="submission" date="2023-09" db="EMBL/GenBank/DDBJ databases">
        <authorList>
            <person name="Rey-Velasco X."/>
        </authorList>
    </citation>
    <scope>NUCLEOTIDE SEQUENCE [LARGE SCALE GENOMIC DNA]</scope>
    <source>
        <strain evidence="2 3">F297</strain>
    </source>
</reference>
<dbReference type="EMBL" id="JAVRHP010000003">
    <property type="protein sequence ID" value="MDT0648731.1"/>
    <property type="molecule type" value="Genomic_DNA"/>
</dbReference>
<evidence type="ECO:0008006" key="4">
    <source>
        <dbReference type="Google" id="ProtNLM"/>
    </source>
</evidence>
<sequence>MKAKILGFLLILSVFACKDQPENKEKIEDKSPKKEYTSADSGKNGKKAGDTIETAPETITPDSETDPLGNLEGNLYIKTDQQQDNACSCYCLEFNFSENKELCLSEDKIYINSRFVKSGDEIKVFYVGPSEKNTNEDLPWEQFDKDVPLAVITAGSNGNLDLDWKGFTINGELAIDYAMYGKKTLEGTYTQR</sequence>
<proteinExistence type="predicted"/>
<gene>
    <name evidence="2" type="ORF">RM529_01160</name>
</gene>
<keyword evidence="3" id="KW-1185">Reference proteome</keyword>
<dbReference type="Proteomes" id="UP001248819">
    <property type="component" value="Unassembled WGS sequence"/>
</dbReference>
<comment type="caution">
    <text evidence="2">The sequence shown here is derived from an EMBL/GenBank/DDBJ whole genome shotgun (WGS) entry which is preliminary data.</text>
</comment>
<dbReference type="PROSITE" id="PS51257">
    <property type="entry name" value="PROKAR_LIPOPROTEIN"/>
    <property type="match status" value="1"/>
</dbReference>
<feature type="region of interest" description="Disordered" evidence="1">
    <location>
        <begin position="23"/>
        <end position="71"/>
    </location>
</feature>
<dbReference type="RefSeq" id="WP_311482909.1">
    <property type="nucleotide sequence ID" value="NZ_JAVRHP010000003.1"/>
</dbReference>
<accession>A0ABU3CQZ4</accession>
<evidence type="ECO:0000256" key="1">
    <source>
        <dbReference type="SAM" id="MobiDB-lite"/>
    </source>
</evidence>
<feature type="compositionally biased region" description="Basic and acidic residues" evidence="1">
    <location>
        <begin position="23"/>
        <end position="37"/>
    </location>
</feature>